<comment type="subcellular location">
    <subcellularLocation>
        <location evidence="1">Nucleus</location>
    </subcellularLocation>
</comment>
<sequence>MEMDGEDGPDPSSARFPLPPRSYPEMILEAIDALRDDNASNEWAISGYIRGRYGAGLPRKHLSVVRSHLARMVCAGEILLDKNKNNCYRRHPDPADPVKRGRRRRRRKPKGPGSEVIIGAMVTPSEAFVVGPVKVGRRGKAPVAVGTRRTVPLPTYPEMIVDAIQALGNENGSDSAAIAGYIEAKYGAKLTRRHRHATFVSGELSLMKATGEVLSVSPTH</sequence>
<name>A0A368S0V3_SETIT</name>
<dbReference type="OrthoDB" id="1110759at2759"/>
<evidence type="ECO:0000313" key="6">
    <source>
        <dbReference type="EMBL" id="RCV36039.1"/>
    </source>
</evidence>
<protein>
    <recommendedName>
        <fullName evidence="5">H15 domain-containing protein</fullName>
    </recommendedName>
</protein>
<reference evidence="6" key="2">
    <citation type="submission" date="2015-07" db="EMBL/GenBank/DDBJ databases">
        <authorList>
            <person name="Noorani M."/>
        </authorList>
    </citation>
    <scope>NUCLEOTIDE SEQUENCE</scope>
    <source>
        <strain evidence="6">Yugu1</strain>
    </source>
</reference>
<dbReference type="InterPro" id="IPR036388">
    <property type="entry name" value="WH-like_DNA-bd_sf"/>
</dbReference>
<evidence type="ECO:0000256" key="3">
    <source>
        <dbReference type="ARBA" id="ARBA00023242"/>
    </source>
</evidence>
<feature type="region of interest" description="Disordered" evidence="4">
    <location>
        <begin position="1"/>
        <end position="20"/>
    </location>
</feature>
<reference evidence="6" key="1">
    <citation type="journal article" date="2012" name="Nat. Biotechnol.">
        <title>Reference genome sequence of the model plant Setaria.</title>
        <authorList>
            <person name="Bennetzen J.L."/>
            <person name="Schmutz J."/>
            <person name="Wang H."/>
            <person name="Percifield R."/>
            <person name="Hawkins J."/>
            <person name="Pontaroli A.C."/>
            <person name="Estep M."/>
            <person name="Feng L."/>
            <person name="Vaughn J.N."/>
            <person name="Grimwood J."/>
            <person name="Jenkins J."/>
            <person name="Barry K."/>
            <person name="Lindquist E."/>
            <person name="Hellsten U."/>
            <person name="Deshpande S."/>
            <person name="Wang X."/>
            <person name="Wu X."/>
            <person name="Mitros T."/>
            <person name="Triplett J."/>
            <person name="Yang X."/>
            <person name="Ye C.Y."/>
            <person name="Mauro-Herrera M."/>
            <person name="Wang L."/>
            <person name="Li P."/>
            <person name="Sharma M."/>
            <person name="Sharma R."/>
            <person name="Ronald P.C."/>
            <person name="Panaud O."/>
            <person name="Kellogg E.A."/>
            <person name="Brutnell T.P."/>
            <person name="Doust A.N."/>
            <person name="Tuskan G.A."/>
            <person name="Rokhsar D."/>
            <person name="Devos K.M."/>
        </authorList>
    </citation>
    <scope>NUCLEOTIDE SEQUENCE [LARGE SCALE GENOMIC DNA]</scope>
    <source>
        <strain evidence="6">Yugu1</strain>
    </source>
</reference>
<dbReference type="Gene3D" id="1.10.10.10">
    <property type="entry name" value="Winged helix-like DNA-binding domain superfamily/Winged helix DNA-binding domain"/>
    <property type="match status" value="2"/>
</dbReference>
<feature type="domain" description="H15" evidence="5">
    <location>
        <begin position="19"/>
        <end position="92"/>
    </location>
</feature>
<evidence type="ECO:0000259" key="5">
    <source>
        <dbReference type="PROSITE" id="PS51504"/>
    </source>
</evidence>
<dbReference type="SUPFAM" id="SSF46785">
    <property type="entry name" value="Winged helix' DNA-binding domain"/>
    <property type="match status" value="2"/>
</dbReference>
<dbReference type="GO" id="GO:0003677">
    <property type="term" value="F:DNA binding"/>
    <property type="evidence" value="ECO:0007669"/>
    <property type="project" value="UniProtKB-KW"/>
</dbReference>
<dbReference type="InterPro" id="IPR005818">
    <property type="entry name" value="Histone_H1/H5_H15"/>
</dbReference>
<dbReference type="STRING" id="4555.A0A368S0V3"/>
<evidence type="ECO:0000256" key="2">
    <source>
        <dbReference type="ARBA" id="ARBA00023125"/>
    </source>
</evidence>
<dbReference type="SMART" id="SM00526">
    <property type="entry name" value="H15"/>
    <property type="match status" value="2"/>
</dbReference>
<dbReference type="AlphaFoldDB" id="A0A368S0V3"/>
<dbReference type="Pfam" id="PF00538">
    <property type="entry name" value="Linker_histone"/>
    <property type="match status" value="2"/>
</dbReference>
<feature type="compositionally biased region" description="Basic residues" evidence="4">
    <location>
        <begin position="100"/>
        <end position="110"/>
    </location>
</feature>
<organism evidence="6">
    <name type="scientific">Setaria italica</name>
    <name type="common">Foxtail millet</name>
    <name type="synonym">Panicum italicum</name>
    <dbReference type="NCBI Taxonomy" id="4555"/>
    <lineage>
        <taxon>Eukaryota</taxon>
        <taxon>Viridiplantae</taxon>
        <taxon>Streptophyta</taxon>
        <taxon>Embryophyta</taxon>
        <taxon>Tracheophyta</taxon>
        <taxon>Spermatophyta</taxon>
        <taxon>Magnoliopsida</taxon>
        <taxon>Liliopsida</taxon>
        <taxon>Poales</taxon>
        <taxon>Poaceae</taxon>
        <taxon>PACMAD clade</taxon>
        <taxon>Panicoideae</taxon>
        <taxon>Panicodae</taxon>
        <taxon>Paniceae</taxon>
        <taxon>Cenchrinae</taxon>
        <taxon>Setaria</taxon>
    </lineage>
</organism>
<dbReference type="GO" id="GO:0006334">
    <property type="term" value="P:nucleosome assembly"/>
    <property type="evidence" value="ECO:0007669"/>
    <property type="project" value="InterPro"/>
</dbReference>
<proteinExistence type="predicted"/>
<gene>
    <name evidence="6" type="ORF">SETIT_7G287900v2</name>
</gene>
<feature type="domain" description="H15" evidence="5">
    <location>
        <begin position="152"/>
        <end position="220"/>
    </location>
</feature>
<keyword evidence="3" id="KW-0539">Nucleus</keyword>
<evidence type="ECO:0000256" key="4">
    <source>
        <dbReference type="SAM" id="MobiDB-lite"/>
    </source>
</evidence>
<dbReference type="PANTHER" id="PTHR11467">
    <property type="entry name" value="HISTONE H1"/>
    <property type="match status" value="1"/>
</dbReference>
<feature type="region of interest" description="Disordered" evidence="4">
    <location>
        <begin position="85"/>
        <end position="114"/>
    </location>
</feature>
<dbReference type="PANTHER" id="PTHR11467:SF113">
    <property type="entry name" value="OS09G0402100 PROTEIN"/>
    <property type="match status" value="1"/>
</dbReference>
<dbReference type="EMBL" id="CM003534">
    <property type="protein sequence ID" value="RCV36039.1"/>
    <property type="molecule type" value="Genomic_DNA"/>
</dbReference>
<dbReference type="PROSITE" id="PS51504">
    <property type="entry name" value="H15"/>
    <property type="match status" value="2"/>
</dbReference>
<accession>A0A368S0V3</accession>
<dbReference type="GO" id="GO:0000786">
    <property type="term" value="C:nucleosome"/>
    <property type="evidence" value="ECO:0007669"/>
    <property type="project" value="InterPro"/>
</dbReference>
<dbReference type="GO" id="GO:0005634">
    <property type="term" value="C:nucleus"/>
    <property type="evidence" value="ECO:0007669"/>
    <property type="project" value="UniProtKB-SubCell"/>
</dbReference>
<dbReference type="InterPro" id="IPR036390">
    <property type="entry name" value="WH_DNA-bd_sf"/>
</dbReference>
<feature type="compositionally biased region" description="Basic and acidic residues" evidence="4">
    <location>
        <begin position="85"/>
        <end position="99"/>
    </location>
</feature>
<evidence type="ECO:0000256" key="1">
    <source>
        <dbReference type="ARBA" id="ARBA00004123"/>
    </source>
</evidence>
<keyword evidence="2" id="KW-0238">DNA-binding</keyword>